<comment type="caution">
    <text evidence="2">The sequence shown here is derived from an EMBL/GenBank/DDBJ whole genome shotgun (WGS) entry which is preliminary data.</text>
</comment>
<proteinExistence type="predicted"/>
<reference evidence="2 3" key="1">
    <citation type="submission" date="2020-08" db="EMBL/GenBank/DDBJ databases">
        <title>Sequencing the genomes of 1000 actinobacteria strains.</title>
        <authorList>
            <person name="Klenk H.-P."/>
        </authorList>
    </citation>
    <scope>NUCLEOTIDE SEQUENCE [LARGE SCALE GENOMIC DNA]</scope>
    <source>
        <strain evidence="2 3">DSM 43768</strain>
    </source>
</reference>
<name>A0A7X0U1G2_9ACTN</name>
<keyword evidence="1" id="KW-0472">Membrane</keyword>
<evidence type="ECO:0000256" key="1">
    <source>
        <dbReference type="SAM" id="Phobius"/>
    </source>
</evidence>
<feature type="transmembrane region" description="Helical" evidence="1">
    <location>
        <begin position="67"/>
        <end position="91"/>
    </location>
</feature>
<protein>
    <submittedName>
        <fullName evidence="2">Uncharacterized protein</fullName>
    </submittedName>
</protein>
<dbReference type="Proteomes" id="UP000565579">
    <property type="component" value="Unassembled WGS sequence"/>
</dbReference>
<evidence type="ECO:0000313" key="3">
    <source>
        <dbReference type="Proteomes" id="UP000565579"/>
    </source>
</evidence>
<organism evidence="2 3">
    <name type="scientific">Nonomuraea rubra</name>
    <dbReference type="NCBI Taxonomy" id="46180"/>
    <lineage>
        <taxon>Bacteria</taxon>
        <taxon>Bacillati</taxon>
        <taxon>Actinomycetota</taxon>
        <taxon>Actinomycetes</taxon>
        <taxon>Streptosporangiales</taxon>
        <taxon>Streptosporangiaceae</taxon>
        <taxon>Nonomuraea</taxon>
    </lineage>
</organism>
<keyword evidence="1" id="KW-0812">Transmembrane</keyword>
<sequence length="111" mass="11538">MIAIVVVLLALPIGLLIRDRLGAYLAFSVVFAQVYTFQTGLLVMEWTNGATAAFPRSDAQELLDGSLGYLAFTSTVCLAGFGLVTLAIGCATAGASPPPRYGSIADQPPTT</sequence>
<keyword evidence="3" id="KW-1185">Reference proteome</keyword>
<gene>
    <name evidence="2" type="ORF">HD593_006358</name>
</gene>
<dbReference type="RefSeq" id="WP_185105612.1">
    <property type="nucleotide sequence ID" value="NZ_JACHMI010000001.1"/>
</dbReference>
<dbReference type="AlphaFoldDB" id="A0A7X0U1G2"/>
<dbReference type="EMBL" id="JACHMI010000001">
    <property type="protein sequence ID" value="MBB6551563.1"/>
    <property type="molecule type" value="Genomic_DNA"/>
</dbReference>
<keyword evidence="1" id="KW-1133">Transmembrane helix</keyword>
<evidence type="ECO:0000313" key="2">
    <source>
        <dbReference type="EMBL" id="MBB6551563.1"/>
    </source>
</evidence>
<accession>A0A7X0U1G2</accession>